<reference evidence="1 2" key="1">
    <citation type="journal article" date="2016" name="Genome Announc.">
        <title>Draft Genome Sequence of the Thermotolerant Cyanobacterium Desertifilum sp. IPPAS B-1220.</title>
        <authorList>
            <person name="Mironov K.S."/>
            <person name="Sinetova M.A."/>
            <person name="Bolatkhan K."/>
            <person name="Zayadan B.K."/>
            <person name="Ustinova V.V."/>
            <person name="Kupriyanova E.V."/>
            <person name="Skrypnik A.N."/>
            <person name="Gogoleva N.E."/>
            <person name="Gogolev Y.V."/>
            <person name="Los D.A."/>
        </authorList>
    </citation>
    <scope>NUCLEOTIDE SEQUENCE [LARGE SCALE GENOMIC DNA]</scope>
    <source>
        <strain evidence="1 2">IPPAS B-1220</strain>
    </source>
</reference>
<keyword evidence="1" id="KW-0808">Transferase</keyword>
<dbReference type="EC" id="2.4.-.-" evidence="1"/>
<keyword evidence="2" id="KW-1185">Reference proteome</keyword>
<organism evidence="1 2">
    <name type="scientific">Desertifilum tharense IPPAS B-1220</name>
    <dbReference type="NCBI Taxonomy" id="1781255"/>
    <lineage>
        <taxon>Bacteria</taxon>
        <taxon>Bacillati</taxon>
        <taxon>Cyanobacteriota</taxon>
        <taxon>Cyanophyceae</taxon>
        <taxon>Desertifilales</taxon>
        <taxon>Desertifilaceae</taxon>
        <taxon>Desertifilum</taxon>
    </lineage>
</organism>
<accession>A0ACD5H0N8</accession>
<dbReference type="EMBL" id="CP182909">
    <property type="protein sequence ID" value="XPM66569.1"/>
    <property type="molecule type" value="Genomic_DNA"/>
</dbReference>
<name>A0ACD5H0N8_9CYAN</name>
<dbReference type="Proteomes" id="UP000095472">
    <property type="component" value="Chromosome"/>
</dbReference>
<evidence type="ECO:0000313" key="1">
    <source>
        <dbReference type="EMBL" id="XPM66569.1"/>
    </source>
</evidence>
<evidence type="ECO:0000313" key="2">
    <source>
        <dbReference type="Proteomes" id="UP000095472"/>
    </source>
</evidence>
<gene>
    <name evidence="1" type="ORF">BH720_015550</name>
</gene>
<protein>
    <submittedName>
        <fullName evidence="1">Glycosyltransferase</fullName>
        <ecNumber evidence="1">2.4.-.-</ecNumber>
    </submittedName>
</protein>
<sequence>MSPEKGRITRSRSPKPRVVPLKMAGKIDAVDREFFDREIAPHLDGQQIQYLGELSHAQKVSLLGNARATLFPITWNEPFGLVMIESLCTGTPVMAMNLGSVPEVIAQGKTGMICQSVAEMISALPQVIQLNRQDCREAVLSHFSVTQMVNRYETVPIKQLWIGPSRVTVPFTSCNC</sequence>
<keyword evidence="1" id="KW-0328">Glycosyltransferase</keyword>
<proteinExistence type="predicted"/>